<keyword evidence="1" id="KW-0175">Coiled coil</keyword>
<feature type="region of interest" description="Disordered" evidence="2">
    <location>
        <begin position="1"/>
        <end position="35"/>
    </location>
</feature>
<sequence length="699" mass="79096">MPNKQEMMDKGFANFKPIKDAVMPKPKRPNPSPQRIEVQDHEYNVVRKTHSVEDHYNDTITTSGKQTPINIQSDPHLLHGNKKHRNVDKYLLTTPNVDNYHGYLKIHPPEVVEGDHEILGGYDDESRSAQLRKIYENDEQKIQEEEDQANEEFDDEESSVDFEAQLRNEIVDMVKEKIEGLENKVRMFIDEHSVGCKKDFTQYDAYFKENVNKMNAYISEVHDGHIREIVAFKKEKDDQLIINNMLVKKIQRIEKGLQGQQLFNEQFQTLGMIIETFMKIFAACEQAEMDQLSSLEQAINEVQYEFSRQDAHSSNGQKSKRAFPASPKSLLQVNSTANTISVVDTLEESLQNFTIKQSMQAKRLFFDGSGKAIPDTTIQAMKVAISHQKMQQVRIQDTDQVRELQRHEVVPSYKNLQNLIHQCLLQMTEIKASSLLPDPANITLQGSFGTQSPQKQDQSKQTNTIYKSRTRDVSPNLKTTTINKEQMFDTMGTSSQESTSLLEQRLAKSRLLQNNQQTSILAPSIKFRSTSNAGLAIAGSHPRAFITANMNTIFTEKKGKGKNAVQAQSRLDDSLDLSSTQTQGVLGPENRKTPFLFHEEESLAMIPQLHSTLMSPKAAGDKKRSIKHHQLSGMNILDAVNNNAYQGSSPKIVNHHRNSNANFIVLNSNMVHALPHLTNGGKRNVMSNSAVTTEAPKIV</sequence>
<name>A0A8J8SWQ2_HALGN</name>
<dbReference type="AlphaFoldDB" id="A0A8J8SWQ2"/>
<protein>
    <submittedName>
        <fullName evidence="3">Uncharacterized protein</fullName>
    </submittedName>
</protein>
<dbReference type="OrthoDB" id="10687354at2759"/>
<evidence type="ECO:0000256" key="1">
    <source>
        <dbReference type="SAM" id="Coils"/>
    </source>
</evidence>
<organism evidence="3 4">
    <name type="scientific">Halteria grandinella</name>
    <dbReference type="NCBI Taxonomy" id="5974"/>
    <lineage>
        <taxon>Eukaryota</taxon>
        <taxon>Sar</taxon>
        <taxon>Alveolata</taxon>
        <taxon>Ciliophora</taxon>
        <taxon>Intramacronucleata</taxon>
        <taxon>Spirotrichea</taxon>
        <taxon>Stichotrichia</taxon>
        <taxon>Sporadotrichida</taxon>
        <taxon>Halteriidae</taxon>
        <taxon>Halteria</taxon>
    </lineage>
</organism>
<feature type="region of interest" description="Disordered" evidence="2">
    <location>
        <begin position="444"/>
        <end position="464"/>
    </location>
</feature>
<reference evidence="3" key="1">
    <citation type="submission" date="2019-06" db="EMBL/GenBank/DDBJ databases">
        <authorList>
            <person name="Zheng W."/>
        </authorList>
    </citation>
    <scope>NUCLEOTIDE SEQUENCE</scope>
    <source>
        <strain evidence="3">QDHG01</strain>
    </source>
</reference>
<evidence type="ECO:0000256" key="2">
    <source>
        <dbReference type="SAM" id="MobiDB-lite"/>
    </source>
</evidence>
<gene>
    <name evidence="3" type="ORF">FGO68_gene15638</name>
</gene>
<evidence type="ECO:0000313" key="4">
    <source>
        <dbReference type="Proteomes" id="UP000785679"/>
    </source>
</evidence>
<accession>A0A8J8SWQ2</accession>
<proteinExistence type="predicted"/>
<dbReference type="EMBL" id="RRYP01018550">
    <property type="protein sequence ID" value="TNV73594.1"/>
    <property type="molecule type" value="Genomic_DNA"/>
</dbReference>
<keyword evidence="4" id="KW-1185">Reference proteome</keyword>
<dbReference type="Proteomes" id="UP000785679">
    <property type="component" value="Unassembled WGS sequence"/>
</dbReference>
<comment type="caution">
    <text evidence="3">The sequence shown here is derived from an EMBL/GenBank/DDBJ whole genome shotgun (WGS) entry which is preliminary data.</text>
</comment>
<evidence type="ECO:0000313" key="3">
    <source>
        <dbReference type="EMBL" id="TNV73594.1"/>
    </source>
</evidence>
<feature type="coiled-coil region" evidence="1">
    <location>
        <begin position="128"/>
        <end position="191"/>
    </location>
</feature>